<proteinExistence type="predicted"/>
<accession>A0A822ZSV5</accession>
<reference evidence="1 2" key="1">
    <citation type="journal article" date="2020" name="Mol. Biol. Evol.">
        <title>Distinct Expression and Methylation Patterns for Genes with Different Fates following a Single Whole-Genome Duplication in Flowering Plants.</title>
        <authorList>
            <person name="Shi T."/>
            <person name="Rahmani R.S."/>
            <person name="Gugger P.F."/>
            <person name="Wang M."/>
            <person name="Li H."/>
            <person name="Zhang Y."/>
            <person name="Li Z."/>
            <person name="Wang Q."/>
            <person name="Van de Peer Y."/>
            <person name="Marchal K."/>
            <person name="Chen J."/>
        </authorList>
    </citation>
    <scope>NUCLEOTIDE SEQUENCE [LARGE SCALE GENOMIC DNA]</scope>
    <source>
        <tissue evidence="1">Leaf</tissue>
    </source>
</reference>
<dbReference type="Proteomes" id="UP000607653">
    <property type="component" value="Unassembled WGS sequence"/>
</dbReference>
<gene>
    <name evidence="1" type="ORF">HUJ06_016578</name>
</gene>
<keyword evidence="2" id="KW-1185">Reference proteome</keyword>
<sequence length="26" mass="2973">MREFRERPSSALIVASFKDHVIPVST</sequence>
<evidence type="ECO:0000313" key="2">
    <source>
        <dbReference type="Proteomes" id="UP000607653"/>
    </source>
</evidence>
<name>A0A822ZSV5_NELNU</name>
<protein>
    <submittedName>
        <fullName evidence="1">Uncharacterized protein</fullName>
    </submittedName>
</protein>
<dbReference type="EMBL" id="DUZY01000008">
    <property type="protein sequence ID" value="DAD46641.1"/>
    <property type="molecule type" value="Genomic_DNA"/>
</dbReference>
<dbReference type="AlphaFoldDB" id="A0A822ZSV5"/>
<organism evidence="1 2">
    <name type="scientific">Nelumbo nucifera</name>
    <name type="common">Sacred lotus</name>
    <dbReference type="NCBI Taxonomy" id="4432"/>
    <lineage>
        <taxon>Eukaryota</taxon>
        <taxon>Viridiplantae</taxon>
        <taxon>Streptophyta</taxon>
        <taxon>Embryophyta</taxon>
        <taxon>Tracheophyta</taxon>
        <taxon>Spermatophyta</taxon>
        <taxon>Magnoliopsida</taxon>
        <taxon>Proteales</taxon>
        <taxon>Nelumbonaceae</taxon>
        <taxon>Nelumbo</taxon>
    </lineage>
</organism>
<comment type="caution">
    <text evidence="1">The sequence shown here is derived from an EMBL/GenBank/DDBJ whole genome shotgun (WGS) entry which is preliminary data.</text>
</comment>
<evidence type="ECO:0000313" key="1">
    <source>
        <dbReference type="EMBL" id="DAD46641.1"/>
    </source>
</evidence>